<accession>I5C100</accession>
<comment type="caution">
    <text evidence="6">The sequence shown here is derived from an EMBL/GenBank/DDBJ whole genome shotgun (WGS) entry which is preliminary data.</text>
</comment>
<feature type="transmembrane region" description="Helical" evidence="5">
    <location>
        <begin position="217"/>
        <end position="241"/>
    </location>
</feature>
<keyword evidence="2 5" id="KW-0812">Transmembrane</keyword>
<dbReference type="AlphaFoldDB" id="I5C100"/>
<evidence type="ECO:0000256" key="3">
    <source>
        <dbReference type="ARBA" id="ARBA00022989"/>
    </source>
</evidence>
<evidence type="ECO:0000256" key="4">
    <source>
        <dbReference type="ARBA" id="ARBA00023136"/>
    </source>
</evidence>
<evidence type="ECO:0000256" key="1">
    <source>
        <dbReference type="ARBA" id="ARBA00004141"/>
    </source>
</evidence>
<dbReference type="PATRIC" id="fig|1189611.3.peg.1652"/>
<dbReference type="InterPro" id="IPR059112">
    <property type="entry name" value="CysZ/EI24"/>
</dbReference>
<reference evidence="6 7" key="1">
    <citation type="journal article" date="2012" name="J. Bacteriol.">
        <title>Genome Sequence of Nitratireductor aquibiodomus Strain RA22.</title>
        <authorList>
            <person name="Singh A."/>
            <person name="Jangir P.K."/>
            <person name="Kumari C."/>
            <person name="Sharma R."/>
        </authorList>
    </citation>
    <scope>NUCLEOTIDE SEQUENCE [LARGE SCALE GENOMIC DNA]</scope>
    <source>
        <strain evidence="6 7">RA22</strain>
    </source>
</reference>
<evidence type="ECO:0000256" key="5">
    <source>
        <dbReference type="SAM" id="Phobius"/>
    </source>
</evidence>
<comment type="subcellular location">
    <subcellularLocation>
        <location evidence="1">Membrane</location>
        <topology evidence="1">Multi-pass membrane protein</topology>
    </subcellularLocation>
</comment>
<feature type="transmembrane region" description="Helical" evidence="5">
    <location>
        <begin position="142"/>
        <end position="161"/>
    </location>
</feature>
<dbReference type="Proteomes" id="UP000004622">
    <property type="component" value="Unassembled WGS sequence"/>
</dbReference>
<dbReference type="EMBL" id="AJXZ01000019">
    <property type="protein sequence ID" value="EIM75502.1"/>
    <property type="molecule type" value="Genomic_DNA"/>
</dbReference>
<keyword evidence="3 5" id="KW-1133">Transmembrane helix</keyword>
<dbReference type="NCBIfam" id="NF009407">
    <property type="entry name" value="PRK12768.1"/>
    <property type="match status" value="1"/>
</dbReference>
<dbReference type="Pfam" id="PF07264">
    <property type="entry name" value="EI24"/>
    <property type="match status" value="1"/>
</dbReference>
<evidence type="ECO:0000313" key="6">
    <source>
        <dbReference type="EMBL" id="EIM75502.1"/>
    </source>
</evidence>
<protein>
    <submittedName>
        <fullName evidence="6">CysZ-like protein</fullName>
    </submittedName>
</protein>
<proteinExistence type="predicted"/>
<sequence length="268" mass="29197">MRLAPTRYQSYLETADKPERASKRMIFDAARAAISRLFSSEFRGVFFKTLGLTLLVLLGVWFGAKELFEYFALPWFDAFFPDLPSWLGWLSFVAAIAAGLGLAAGLALLIAPVTAVIAGLFLDDVAEVVEKEDYPQDPPGKALPLGAAIATSIKFFGVVILGNVVALFLLLVPGINILAFFLVNGYLLGREFFEFAAMRFRSEPEAKALRRRHAGTIFLAGLVIAGFLAVPILNLLTPLFAAAMMVHLHKMISQEDAARAGQSAELRG</sequence>
<keyword evidence="4 5" id="KW-0472">Membrane</keyword>
<gene>
    <name evidence="6" type="ORF">A33O_08116</name>
</gene>
<evidence type="ECO:0000256" key="2">
    <source>
        <dbReference type="ARBA" id="ARBA00022692"/>
    </source>
</evidence>
<feature type="transmembrane region" description="Helical" evidence="5">
    <location>
        <begin position="167"/>
        <end position="189"/>
    </location>
</feature>
<feature type="transmembrane region" description="Helical" evidence="5">
    <location>
        <begin position="45"/>
        <end position="64"/>
    </location>
</feature>
<dbReference type="STRING" id="204799.GCA_001696575_02992"/>
<feature type="transmembrane region" description="Helical" evidence="5">
    <location>
        <begin position="89"/>
        <end position="122"/>
    </location>
</feature>
<evidence type="ECO:0000313" key="7">
    <source>
        <dbReference type="Proteomes" id="UP000004622"/>
    </source>
</evidence>
<name>I5C100_9HYPH</name>
<organism evidence="6 7">
    <name type="scientific">Nitratireductor aquibiodomus RA22</name>
    <dbReference type="NCBI Taxonomy" id="1189611"/>
    <lineage>
        <taxon>Bacteria</taxon>
        <taxon>Pseudomonadati</taxon>
        <taxon>Pseudomonadota</taxon>
        <taxon>Alphaproteobacteria</taxon>
        <taxon>Hyphomicrobiales</taxon>
        <taxon>Phyllobacteriaceae</taxon>
        <taxon>Nitratireductor</taxon>
    </lineage>
</organism>